<dbReference type="GO" id="GO:0008061">
    <property type="term" value="F:chitin binding"/>
    <property type="evidence" value="ECO:0007669"/>
    <property type="project" value="InterPro"/>
</dbReference>
<dbReference type="GO" id="GO:0005615">
    <property type="term" value="C:extracellular space"/>
    <property type="evidence" value="ECO:0007669"/>
    <property type="project" value="TreeGrafter"/>
</dbReference>
<keyword evidence="2" id="KW-0326">Glycosidase</keyword>
<dbReference type="Gene3D" id="3.20.20.80">
    <property type="entry name" value="Glycosidases"/>
    <property type="match status" value="1"/>
</dbReference>
<dbReference type="EMBL" id="LHPG02000011">
    <property type="protein sequence ID" value="PRW45439.1"/>
    <property type="molecule type" value="Genomic_DNA"/>
</dbReference>
<evidence type="ECO:0000313" key="4">
    <source>
        <dbReference type="EMBL" id="PRW45439.1"/>
    </source>
</evidence>
<dbReference type="Proteomes" id="UP000239899">
    <property type="component" value="Unassembled WGS sequence"/>
</dbReference>
<dbReference type="InterPro" id="IPR001223">
    <property type="entry name" value="Glyco_hydro18_cat"/>
</dbReference>
<evidence type="ECO:0000256" key="2">
    <source>
        <dbReference type="ARBA" id="ARBA00023295"/>
    </source>
</evidence>
<dbReference type="PROSITE" id="PS51910">
    <property type="entry name" value="GH18_2"/>
    <property type="match status" value="1"/>
</dbReference>
<dbReference type="OrthoDB" id="73875at2759"/>
<evidence type="ECO:0000259" key="3">
    <source>
        <dbReference type="PROSITE" id="PS51910"/>
    </source>
</evidence>
<dbReference type="InterPro" id="IPR011583">
    <property type="entry name" value="Chitinase_II/V-like_cat"/>
</dbReference>
<dbReference type="PANTHER" id="PTHR46290">
    <property type="entry name" value="DI-N-ACETYLCHITOBIASE"/>
    <property type="match status" value="1"/>
</dbReference>
<evidence type="ECO:0000256" key="1">
    <source>
        <dbReference type="ARBA" id="ARBA00022801"/>
    </source>
</evidence>
<organism evidence="4 5">
    <name type="scientific">Chlorella sorokiniana</name>
    <name type="common">Freshwater green alga</name>
    <dbReference type="NCBI Taxonomy" id="3076"/>
    <lineage>
        <taxon>Eukaryota</taxon>
        <taxon>Viridiplantae</taxon>
        <taxon>Chlorophyta</taxon>
        <taxon>core chlorophytes</taxon>
        <taxon>Trebouxiophyceae</taxon>
        <taxon>Chlorellales</taxon>
        <taxon>Chlorellaceae</taxon>
        <taxon>Chlorella clade</taxon>
        <taxon>Chlorella</taxon>
    </lineage>
</organism>
<accession>A0A2P6TM85</accession>
<dbReference type="InterPro" id="IPR051887">
    <property type="entry name" value="GH18_Domain-Containing"/>
</dbReference>
<reference evidence="4 5" key="1">
    <citation type="journal article" date="2018" name="Plant J.">
        <title>Genome sequences of Chlorella sorokiniana UTEX 1602 and Micractinium conductrix SAG 241.80: implications to maltose excretion by a green alga.</title>
        <authorList>
            <person name="Arriola M.B."/>
            <person name="Velmurugan N."/>
            <person name="Zhang Y."/>
            <person name="Plunkett M.H."/>
            <person name="Hondzo H."/>
            <person name="Barney B.M."/>
        </authorList>
    </citation>
    <scope>NUCLEOTIDE SEQUENCE [LARGE SCALE GENOMIC DNA]</scope>
    <source>
        <strain evidence="5">UTEX 1602</strain>
    </source>
</reference>
<name>A0A2P6TM85_CHLSO</name>
<dbReference type="AlphaFoldDB" id="A0A2P6TM85"/>
<dbReference type="STRING" id="3076.A0A2P6TM85"/>
<comment type="caution">
    <text evidence="4">The sequence shown here is derived from an EMBL/GenBank/DDBJ whole genome shotgun (WGS) entry which is preliminary data.</text>
</comment>
<evidence type="ECO:0000313" key="5">
    <source>
        <dbReference type="Proteomes" id="UP000239899"/>
    </source>
</evidence>
<feature type="domain" description="GH18" evidence="3">
    <location>
        <begin position="1"/>
        <end position="251"/>
    </location>
</feature>
<dbReference type="PANTHER" id="PTHR46290:SF1">
    <property type="entry name" value="DI-N-ACETYLCHITOBIASE"/>
    <property type="match status" value="1"/>
</dbReference>
<dbReference type="GO" id="GO:0009313">
    <property type="term" value="P:oligosaccharide catabolic process"/>
    <property type="evidence" value="ECO:0007669"/>
    <property type="project" value="TreeGrafter"/>
</dbReference>
<dbReference type="GO" id="GO:0016798">
    <property type="term" value="F:hydrolase activity, acting on glycosyl bonds"/>
    <property type="evidence" value="ECO:0007669"/>
    <property type="project" value="UniProtKB-KW"/>
</dbReference>
<keyword evidence="5" id="KW-1185">Reference proteome</keyword>
<dbReference type="SMART" id="SM00636">
    <property type="entry name" value="Glyco_18"/>
    <property type="match status" value="1"/>
</dbReference>
<gene>
    <name evidence="4" type="ORF">C2E21_6026</name>
</gene>
<dbReference type="Pfam" id="PF00704">
    <property type="entry name" value="Glyco_hydro_18"/>
    <property type="match status" value="1"/>
</dbReference>
<dbReference type="InterPro" id="IPR017853">
    <property type="entry name" value="GH"/>
</dbReference>
<protein>
    <submittedName>
        <fullName evidence="4">Di-N-acetylchitobiase</fullName>
    </submittedName>
</protein>
<sequence length="264" mass="28249">MTGPSSRHAAARTAWVAAQLEKARLLHLDGINFDLEDPIPPGHPLARNYTALVAVTASAFHAAIPGSQVSVDVPWSPFGIDGRSYDWHGLASAADLLFVMAYDMQSQIWGSCVASANSPAALVLRGAQQWLELGIPADKLILGLPWYGYRYPCANPAFAAGQEQLCALPPTPFQGAPCSDAAGDPPASRRFQVWFDSPQSLEAKYALAARLGLRGVGVWHLDCVDYRCSDAACRGETEGMWAALRAFTGAAAGSRQPAKQQTRL</sequence>
<proteinExistence type="predicted"/>
<dbReference type="SUPFAM" id="SSF51445">
    <property type="entry name" value="(Trans)glycosidases"/>
    <property type="match status" value="1"/>
</dbReference>
<keyword evidence="1" id="KW-0378">Hydrolase</keyword>